<comment type="caution">
    <text evidence="1">The sequence shown here is derived from an EMBL/GenBank/DDBJ whole genome shotgun (WGS) entry which is preliminary data.</text>
</comment>
<evidence type="ECO:0000313" key="2">
    <source>
        <dbReference type="Proteomes" id="UP001060085"/>
    </source>
</evidence>
<name>A0ACC0C0C2_CATRO</name>
<dbReference type="EMBL" id="CM044702">
    <property type="protein sequence ID" value="KAI5678397.1"/>
    <property type="molecule type" value="Genomic_DNA"/>
</dbReference>
<proteinExistence type="predicted"/>
<keyword evidence="2" id="KW-1185">Reference proteome</keyword>
<organism evidence="1 2">
    <name type="scientific">Catharanthus roseus</name>
    <name type="common">Madagascar periwinkle</name>
    <name type="synonym">Vinca rosea</name>
    <dbReference type="NCBI Taxonomy" id="4058"/>
    <lineage>
        <taxon>Eukaryota</taxon>
        <taxon>Viridiplantae</taxon>
        <taxon>Streptophyta</taxon>
        <taxon>Embryophyta</taxon>
        <taxon>Tracheophyta</taxon>
        <taxon>Spermatophyta</taxon>
        <taxon>Magnoliopsida</taxon>
        <taxon>eudicotyledons</taxon>
        <taxon>Gunneridae</taxon>
        <taxon>Pentapetalae</taxon>
        <taxon>asterids</taxon>
        <taxon>lamiids</taxon>
        <taxon>Gentianales</taxon>
        <taxon>Apocynaceae</taxon>
        <taxon>Rauvolfioideae</taxon>
        <taxon>Vinceae</taxon>
        <taxon>Catharanthinae</taxon>
        <taxon>Catharanthus</taxon>
    </lineage>
</organism>
<gene>
    <name evidence="1" type="ORF">M9H77_09347</name>
</gene>
<evidence type="ECO:0000313" key="1">
    <source>
        <dbReference type="EMBL" id="KAI5678397.1"/>
    </source>
</evidence>
<dbReference type="Proteomes" id="UP001060085">
    <property type="component" value="Linkage Group LG02"/>
</dbReference>
<accession>A0ACC0C0C2</accession>
<protein>
    <submittedName>
        <fullName evidence="1">Uncharacterized protein</fullName>
    </submittedName>
</protein>
<sequence>MDQVPDSVVGFLLNNLTDLIKYNVKLIEEVDEKAEGLLNDIDELKSFVQYCSEKKKGTDDDQYMEKLINTIRDTIYDAEDTIEDYIVSAARPFKFKDIFTRKTLIKDMFKRRSIGKLLEEIRPKVNKIYERQKKDAMEHIKIEHMVVNSDPPNKQMQAAELDNEVVGIEDEVKKVLEKVYDEEYMQLEVISITGMVGLGKTTLAKKVLNNEKLQHDFFFHFLVNVSKKFSIKEVFMSILSQCSTISVSEMVNMTPEILMVKIRNQLKNRRYCIVMDDVWDLEAWKKLSVAFPNDENVPSRILITSRIQDVATGAKISIEPHEMRLLERKESEELLRLKLFGKKKTAPADETNEKLILDKCGDLPLAIVVIAGILKNYPNESGSWKEVANRVGQYLATLDESRELIKLSFDHLPYNLKPCFLYLGMFPEDFKIPVWRLLRLWVAEGFVDGSDEDDISLEKKAEKYLEYLISRHLVIVEKRKVNGNIKTCSLHDALRDFCRKGGMTQQLFDIEGKGSHSSNSATKVRRIVSKFKECDNDKKKIRTLLDFTTEDPITEEAAKTSKILKSFKLLRILDVRSIKFKGFPTELYYLVILKYIAVSTDWGALPEKFSKLKNLQTIIIDTSSFEFKILANIWELERLRHIHIKASTCLPEVQQDTKVKPNLQTLSTISPESCTEQVFKKTPKLKKLGIRGQLANYMEQIFNNISELKALENLKLENTNANAKLHDLPDDKKFPSLITRLTLFNTHLEWKHMSTLGKLKQLEVLKLKKHAFVGETWETEDGGFISLKVLHIAETDLVNWKAKAENFEKLTFLIFRDCKELKSIPKELADIKSLRRIELQHWTLSALRCAKEIKEKTKNSEFKLDNFPQEA</sequence>
<reference evidence="2" key="1">
    <citation type="journal article" date="2023" name="Nat. Plants">
        <title>Single-cell RNA sequencing provides a high-resolution roadmap for understanding the multicellular compartmentation of specialized metabolism.</title>
        <authorList>
            <person name="Sun S."/>
            <person name="Shen X."/>
            <person name="Li Y."/>
            <person name="Li Y."/>
            <person name="Wang S."/>
            <person name="Li R."/>
            <person name="Zhang H."/>
            <person name="Shen G."/>
            <person name="Guo B."/>
            <person name="Wei J."/>
            <person name="Xu J."/>
            <person name="St-Pierre B."/>
            <person name="Chen S."/>
            <person name="Sun C."/>
        </authorList>
    </citation>
    <scope>NUCLEOTIDE SEQUENCE [LARGE SCALE GENOMIC DNA]</scope>
</reference>